<evidence type="ECO:0000313" key="3">
    <source>
        <dbReference type="EMBL" id="CAF3639856.1"/>
    </source>
</evidence>
<dbReference type="EMBL" id="CAJNOK010002318">
    <property type="protein sequence ID" value="CAF0854669.1"/>
    <property type="molecule type" value="Genomic_DNA"/>
</dbReference>
<dbReference type="EMBL" id="CAJOBA010002318">
    <property type="protein sequence ID" value="CAF3639856.1"/>
    <property type="molecule type" value="Genomic_DNA"/>
</dbReference>
<dbReference type="Proteomes" id="UP000677228">
    <property type="component" value="Unassembled WGS sequence"/>
</dbReference>
<name>A0A8S2D127_9BILA</name>
<protein>
    <submittedName>
        <fullName evidence="2">Uncharacterized protein</fullName>
    </submittedName>
</protein>
<dbReference type="AlphaFoldDB" id="A0A8S2D127"/>
<reference evidence="2" key="1">
    <citation type="submission" date="2021-02" db="EMBL/GenBank/DDBJ databases">
        <authorList>
            <person name="Nowell W R."/>
        </authorList>
    </citation>
    <scope>NUCLEOTIDE SEQUENCE</scope>
</reference>
<feature type="region of interest" description="Disordered" evidence="1">
    <location>
        <begin position="1"/>
        <end position="36"/>
    </location>
</feature>
<evidence type="ECO:0000313" key="4">
    <source>
        <dbReference type="Proteomes" id="UP000677228"/>
    </source>
</evidence>
<dbReference type="Proteomes" id="UP000682733">
    <property type="component" value="Unassembled WGS sequence"/>
</dbReference>
<comment type="caution">
    <text evidence="2">The sequence shown here is derived from an EMBL/GenBank/DDBJ whole genome shotgun (WGS) entry which is preliminary data.</text>
</comment>
<organism evidence="2 4">
    <name type="scientific">Didymodactylos carnosus</name>
    <dbReference type="NCBI Taxonomy" id="1234261"/>
    <lineage>
        <taxon>Eukaryota</taxon>
        <taxon>Metazoa</taxon>
        <taxon>Spiralia</taxon>
        <taxon>Gnathifera</taxon>
        <taxon>Rotifera</taxon>
        <taxon>Eurotatoria</taxon>
        <taxon>Bdelloidea</taxon>
        <taxon>Philodinida</taxon>
        <taxon>Philodinidae</taxon>
        <taxon>Didymodactylos</taxon>
    </lineage>
</organism>
<accession>A0A8S2D127</accession>
<evidence type="ECO:0000256" key="1">
    <source>
        <dbReference type="SAM" id="MobiDB-lite"/>
    </source>
</evidence>
<gene>
    <name evidence="2" type="ORF">OVA965_LOCUS7326</name>
    <name evidence="3" type="ORF">TMI583_LOCUS7322</name>
</gene>
<sequence length="221" mass="24836">MGLSSSKNKNKYLLRQKPFLPDSGRRSPRIRPYSRSIGPQIDYNYLEQPSSTHRNAQSYYSYSQIPIIPYSQLAYRQTGCPVPIYPSPMLTGPIGSVPMYPQLLPQSFMPYGTPITPVQSPFSMYHPFLQSPAQSFPQIIQPQQPLIFGRSPVMMMAPSALPFQFPYQFQGQSSPVIQPMPVYNPVPQQAQQQQPQQQFVPIVTDWTGGGQISPGFLGPPL</sequence>
<evidence type="ECO:0000313" key="2">
    <source>
        <dbReference type="EMBL" id="CAF0854669.1"/>
    </source>
</evidence>
<proteinExistence type="predicted"/>